<reference evidence="2 3" key="2">
    <citation type="submission" date="2009-02" db="EMBL/GenBank/DDBJ databases">
        <title>Draft genome sequence of Holdemania filiformis DSM 12042.</title>
        <authorList>
            <person name="Sudarsanam P."/>
            <person name="Ley R."/>
            <person name="Guruge J."/>
            <person name="Turnbaugh P.J."/>
            <person name="Mahowald M."/>
            <person name="Liep D."/>
            <person name="Gordon J."/>
        </authorList>
    </citation>
    <scope>NUCLEOTIDE SEQUENCE [LARGE SCALE GENOMIC DNA]</scope>
    <source>
        <strain evidence="2 3">DSM 12042</strain>
    </source>
</reference>
<reference evidence="2 3" key="1">
    <citation type="submission" date="2008-12" db="EMBL/GenBank/DDBJ databases">
        <authorList>
            <person name="Fulton L."/>
            <person name="Clifton S."/>
            <person name="Fulton B."/>
            <person name="Xu J."/>
            <person name="Minx P."/>
            <person name="Pepin K.H."/>
            <person name="Johnson M."/>
            <person name="Bhonagiri V."/>
            <person name="Nash W.E."/>
            <person name="Mardis E.R."/>
            <person name="Wilson R.K."/>
        </authorList>
    </citation>
    <scope>NUCLEOTIDE SEQUENCE [LARGE SCALE GENOMIC DNA]</scope>
    <source>
        <strain evidence="2 3">DSM 12042</strain>
    </source>
</reference>
<dbReference type="STRING" id="545696.HOLDEFILI_03283"/>
<sequence length="285" mass="32342">MNSKKFSEAMSELDSKYIDEALNYKKKARKPGWIKWGAAVACLCLIISGMYLLRPNDYNEAGNNGGIVMLFTEAKVVEVFSPRSVLVEITKENIYNANTDENLFNVGDMVQAEFNEDIVLHFVSGDVVIIGRGNTAKVDYSQKPYIAQCNNIKIKAKEDYRNIWVSAETDEGAEEAGITFVENTYGEYLENLPSDNSYRIEDYKLLDHTLLETTETSVSGEFTFAVKATDAEQYAGEYTLNGTGDYEGWLILRRSFTLEHRNNPYWKCIELKDVPILNSEYVNVE</sequence>
<evidence type="ECO:0000313" key="2">
    <source>
        <dbReference type="EMBL" id="EEF66604.1"/>
    </source>
</evidence>
<keyword evidence="1" id="KW-0472">Membrane</keyword>
<dbReference type="AlphaFoldDB" id="B9YBS6"/>
<gene>
    <name evidence="2" type="ORF">HOLDEFILI_03283</name>
</gene>
<dbReference type="HOGENOM" id="CLU_975817_0_0_9"/>
<dbReference type="EMBL" id="ACCF01000204">
    <property type="protein sequence ID" value="EEF66604.1"/>
    <property type="molecule type" value="Genomic_DNA"/>
</dbReference>
<keyword evidence="1" id="KW-1133">Transmembrane helix</keyword>
<proteinExistence type="predicted"/>
<keyword evidence="1" id="KW-0812">Transmembrane</keyword>
<evidence type="ECO:0000256" key="1">
    <source>
        <dbReference type="SAM" id="Phobius"/>
    </source>
</evidence>
<name>B9YBS6_9FIRM</name>
<protein>
    <submittedName>
        <fullName evidence="2">Uncharacterized protein</fullName>
    </submittedName>
</protein>
<feature type="transmembrane region" description="Helical" evidence="1">
    <location>
        <begin position="33"/>
        <end position="53"/>
    </location>
</feature>
<comment type="caution">
    <text evidence="2">The sequence shown here is derived from an EMBL/GenBank/DDBJ whole genome shotgun (WGS) entry which is preliminary data.</text>
</comment>
<evidence type="ECO:0000313" key="3">
    <source>
        <dbReference type="Proteomes" id="UP000005950"/>
    </source>
</evidence>
<organism evidence="2 3">
    <name type="scientific">Holdemania filiformis DSM 12042</name>
    <dbReference type="NCBI Taxonomy" id="545696"/>
    <lineage>
        <taxon>Bacteria</taxon>
        <taxon>Bacillati</taxon>
        <taxon>Bacillota</taxon>
        <taxon>Erysipelotrichia</taxon>
        <taxon>Erysipelotrichales</taxon>
        <taxon>Erysipelotrichaceae</taxon>
        <taxon>Holdemania</taxon>
    </lineage>
</organism>
<dbReference type="Proteomes" id="UP000005950">
    <property type="component" value="Unassembled WGS sequence"/>
</dbReference>
<accession>B9YBS6</accession>
<dbReference type="RefSeq" id="WP_006060447.1">
    <property type="nucleotide sequence ID" value="NZ_GG657561.1"/>
</dbReference>
<dbReference type="OrthoDB" id="2633851at2"/>